<feature type="signal peptide" evidence="8">
    <location>
        <begin position="1"/>
        <end position="26"/>
    </location>
</feature>
<feature type="region of interest" description="Disordered" evidence="7">
    <location>
        <begin position="32"/>
        <end position="73"/>
    </location>
</feature>
<comment type="caution">
    <text evidence="9">The sequence shown here is derived from an EMBL/GenBank/DDBJ whole genome shotgun (WGS) entry which is preliminary data.</text>
</comment>
<dbReference type="AlphaFoldDB" id="A0A9X0W660"/>
<evidence type="ECO:0000256" key="6">
    <source>
        <dbReference type="ARBA" id="ARBA00023288"/>
    </source>
</evidence>
<evidence type="ECO:0008006" key="11">
    <source>
        <dbReference type="Google" id="ProtNLM"/>
    </source>
</evidence>
<keyword evidence="2 8" id="KW-0732">Signal</keyword>
<protein>
    <recommendedName>
        <fullName evidence="11">Lipoprotein</fullName>
    </recommendedName>
</protein>
<dbReference type="Proteomes" id="UP001138768">
    <property type="component" value="Unassembled WGS sequence"/>
</dbReference>
<reference evidence="9 10" key="1">
    <citation type="journal article" date="2020" name="Microorganisms">
        <title>Osmotic Adaptation and Compatible Solute Biosynthesis of Phototrophic Bacteria as Revealed from Genome Analyses.</title>
        <authorList>
            <person name="Imhoff J.F."/>
            <person name="Rahn T."/>
            <person name="Kunzel S."/>
            <person name="Keller A."/>
            <person name="Neulinger S.C."/>
        </authorList>
    </citation>
    <scope>NUCLEOTIDE SEQUENCE [LARGE SCALE GENOMIC DNA]</scope>
    <source>
        <strain evidence="9 10">DSM 25653</strain>
    </source>
</reference>
<evidence type="ECO:0000313" key="10">
    <source>
        <dbReference type="Proteomes" id="UP001138768"/>
    </source>
</evidence>
<name>A0A9X0W660_9GAMM</name>
<dbReference type="NCBIfam" id="NF047847">
    <property type="entry name" value="SS_mature_LptM"/>
    <property type="match status" value="1"/>
</dbReference>
<keyword evidence="3" id="KW-0472">Membrane</keyword>
<proteinExistence type="predicted"/>
<gene>
    <name evidence="9" type="ORF">CKO42_00815</name>
</gene>
<evidence type="ECO:0000256" key="2">
    <source>
        <dbReference type="ARBA" id="ARBA00022729"/>
    </source>
</evidence>
<keyword evidence="4" id="KW-0564">Palmitate</keyword>
<dbReference type="PROSITE" id="PS51257">
    <property type="entry name" value="PROKAR_LIPOPROTEIN"/>
    <property type="match status" value="1"/>
</dbReference>
<evidence type="ECO:0000256" key="8">
    <source>
        <dbReference type="SAM" id="SignalP"/>
    </source>
</evidence>
<evidence type="ECO:0000313" key="9">
    <source>
        <dbReference type="EMBL" id="MBK1617013.1"/>
    </source>
</evidence>
<evidence type="ECO:0000256" key="3">
    <source>
        <dbReference type="ARBA" id="ARBA00023136"/>
    </source>
</evidence>
<keyword evidence="6" id="KW-0449">Lipoprotein</keyword>
<accession>A0A9X0W660</accession>
<comment type="subcellular location">
    <subcellularLocation>
        <location evidence="1">Cell outer membrane</location>
        <topology evidence="1">Lipid-anchor</topology>
    </subcellularLocation>
</comment>
<keyword evidence="5" id="KW-0998">Cell outer membrane</keyword>
<organism evidence="9 10">
    <name type="scientific">Lamprobacter modestohalophilus</name>
    <dbReference type="NCBI Taxonomy" id="1064514"/>
    <lineage>
        <taxon>Bacteria</taxon>
        <taxon>Pseudomonadati</taxon>
        <taxon>Pseudomonadota</taxon>
        <taxon>Gammaproteobacteria</taxon>
        <taxon>Chromatiales</taxon>
        <taxon>Chromatiaceae</taxon>
        <taxon>Lamprobacter</taxon>
    </lineage>
</organism>
<evidence type="ECO:0000256" key="7">
    <source>
        <dbReference type="SAM" id="MobiDB-lite"/>
    </source>
</evidence>
<feature type="compositionally biased region" description="Polar residues" evidence="7">
    <location>
        <begin position="41"/>
        <end position="55"/>
    </location>
</feature>
<evidence type="ECO:0000256" key="4">
    <source>
        <dbReference type="ARBA" id="ARBA00023139"/>
    </source>
</evidence>
<evidence type="ECO:0000256" key="1">
    <source>
        <dbReference type="ARBA" id="ARBA00004459"/>
    </source>
</evidence>
<dbReference type="InterPro" id="IPR032831">
    <property type="entry name" value="LptM_cons"/>
</dbReference>
<dbReference type="RefSeq" id="WP_200236717.1">
    <property type="nucleotide sequence ID" value="NZ_NRRY01000001.1"/>
</dbReference>
<feature type="chain" id="PRO_5040894637" description="Lipoprotein" evidence="8">
    <location>
        <begin position="27"/>
        <end position="73"/>
    </location>
</feature>
<sequence length="73" mass="7828">MHCWARYLLYLIIATLALGQMVTACGQTGPLYLPDDDAEARSQSAPVPGPDTSNEGLEALDDVPVVPPEPDNF</sequence>
<dbReference type="EMBL" id="NRRY01000001">
    <property type="protein sequence ID" value="MBK1617013.1"/>
    <property type="molecule type" value="Genomic_DNA"/>
</dbReference>
<keyword evidence="10" id="KW-1185">Reference proteome</keyword>
<evidence type="ECO:0000256" key="5">
    <source>
        <dbReference type="ARBA" id="ARBA00023237"/>
    </source>
</evidence>